<dbReference type="EMBL" id="JADFTS010000008">
    <property type="protein sequence ID" value="KAF9595230.1"/>
    <property type="molecule type" value="Genomic_DNA"/>
</dbReference>
<comment type="caution">
    <text evidence="1">The sequence shown here is derived from an EMBL/GenBank/DDBJ whole genome shotgun (WGS) entry which is preliminary data.</text>
</comment>
<protein>
    <submittedName>
        <fullName evidence="1">Uncharacterized protein</fullName>
    </submittedName>
</protein>
<gene>
    <name evidence="1" type="ORF">IFM89_038054</name>
</gene>
<dbReference type="AlphaFoldDB" id="A0A835HA53"/>
<evidence type="ECO:0000313" key="2">
    <source>
        <dbReference type="Proteomes" id="UP000631114"/>
    </source>
</evidence>
<evidence type="ECO:0000313" key="1">
    <source>
        <dbReference type="EMBL" id="KAF9595230.1"/>
    </source>
</evidence>
<organism evidence="1 2">
    <name type="scientific">Coptis chinensis</name>
    <dbReference type="NCBI Taxonomy" id="261450"/>
    <lineage>
        <taxon>Eukaryota</taxon>
        <taxon>Viridiplantae</taxon>
        <taxon>Streptophyta</taxon>
        <taxon>Embryophyta</taxon>
        <taxon>Tracheophyta</taxon>
        <taxon>Spermatophyta</taxon>
        <taxon>Magnoliopsida</taxon>
        <taxon>Ranunculales</taxon>
        <taxon>Ranunculaceae</taxon>
        <taxon>Coptidoideae</taxon>
        <taxon>Coptis</taxon>
    </lineage>
</organism>
<keyword evidence="2" id="KW-1185">Reference proteome</keyword>
<sequence length="89" mass="9879">MDLKEKLLISFVECKNQVLSEALHKGRQFHCYAIKAGVSSDMIIEGSLLDFYVKCSDVATTRVRSILQSTNKENVVLGTVIRVAYGKLG</sequence>
<reference evidence="1 2" key="1">
    <citation type="submission" date="2020-10" db="EMBL/GenBank/DDBJ databases">
        <title>The Coptis chinensis genome and diversification of protoberbering-type alkaloids.</title>
        <authorList>
            <person name="Wang B."/>
            <person name="Shu S."/>
            <person name="Song C."/>
            <person name="Liu Y."/>
        </authorList>
    </citation>
    <scope>NUCLEOTIDE SEQUENCE [LARGE SCALE GENOMIC DNA]</scope>
    <source>
        <strain evidence="1">HL-2020</strain>
        <tissue evidence="1">Leaf</tissue>
    </source>
</reference>
<dbReference type="Proteomes" id="UP000631114">
    <property type="component" value="Unassembled WGS sequence"/>
</dbReference>
<name>A0A835HA53_9MAGN</name>
<dbReference type="OrthoDB" id="185373at2759"/>
<proteinExistence type="predicted"/>
<accession>A0A835HA53</accession>